<dbReference type="PANTHER" id="PTHR12631:SF10">
    <property type="entry name" value="BETA-XYLOSIDASE-LIKE PROTEIN-RELATED"/>
    <property type="match status" value="1"/>
</dbReference>
<dbReference type="RefSeq" id="WP_087960055.1">
    <property type="nucleotide sequence ID" value="NZ_CP017690.1"/>
</dbReference>
<evidence type="ECO:0000313" key="6">
    <source>
        <dbReference type="Proteomes" id="UP001297580"/>
    </source>
</evidence>
<dbReference type="InterPro" id="IPR049165">
    <property type="entry name" value="GH39_as"/>
</dbReference>
<comment type="similarity">
    <text evidence="1">Belongs to the glycosyl hydrolase 39 family.</text>
</comment>
<keyword evidence="6" id="KW-1185">Reference proteome</keyword>
<dbReference type="PROSITE" id="PS01027">
    <property type="entry name" value="GLYCOSYL_HYDROL_F39"/>
    <property type="match status" value="1"/>
</dbReference>
<dbReference type="SUPFAM" id="SSF51011">
    <property type="entry name" value="Glycosyl hydrolase domain"/>
    <property type="match status" value="1"/>
</dbReference>
<evidence type="ECO:0000259" key="4">
    <source>
        <dbReference type="Pfam" id="PF01229"/>
    </source>
</evidence>
<evidence type="ECO:0000313" key="5">
    <source>
        <dbReference type="EMBL" id="WMV74690.1"/>
    </source>
</evidence>
<dbReference type="InterPro" id="IPR017853">
    <property type="entry name" value="GH"/>
</dbReference>
<dbReference type="Pfam" id="PF01229">
    <property type="entry name" value="Glyco_hydro_39"/>
    <property type="match status" value="1"/>
</dbReference>
<dbReference type="SUPFAM" id="SSF51445">
    <property type="entry name" value="(Trans)glycosidases"/>
    <property type="match status" value="1"/>
</dbReference>
<dbReference type="EMBL" id="CP133461">
    <property type="protein sequence ID" value="WMV74690.1"/>
    <property type="molecule type" value="Genomic_DNA"/>
</dbReference>
<gene>
    <name evidence="5" type="ORF">HSX42_10225</name>
</gene>
<protein>
    <submittedName>
        <fullName evidence="5">Xylan 1,4-beta-xylosidase</fullName>
    </submittedName>
</protein>
<dbReference type="InterPro" id="IPR000514">
    <property type="entry name" value="Glyco_hydro_39"/>
</dbReference>
<dbReference type="Proteomes" id="UP001297580">
    <property type="component" value="Chromosome"/>
</dbReference>
<accession>A0ABY9Q715</accession>
<evidence type="ECO:0000256" key="3">
    <source>
        <dbReference type="ARBA" id="ARBA00023295"/>
    </source>
</evidence>
<dbReference type="PANTHER" id="PTHR12631">
    <property type="entry name" value="ALPHA-L-IDURONIDASE"/>
    <property type="match status" value="1"/>
</dbReference>
<proteinExistence type="inferred from homology"/>
<evidence type="ECO:0000256" key="2">
    <source>
        <dbReference type="ARBA" id="ARBA00022801"/>
    </source>
</evidence>
<dbReference type="PRINTS" id="PR00745">
    <property type="entry name" value="GLHYDRLASE39"/>
</dbReference>
<keyword evidence="3" id="KW-0326">Glycosidase</keyword>
<dbReference type="Gene3D" id="3.20.20.80">
    <property type="entry name" value="Glycosidases"/>
    <property type="match status" value="1"/>
</dbReference>
<sequence>MKVVKVPNSGQMRFKKNWKFCVGTGRLGLALQKEYLDHLKLVQEKIGFQYIRGHGLLSDDVGIYREVEINGEIRPFYNFTYIDRIFDSYLALNIRPFIELGFMPNALASGDQTVFYWKGNVTPPNDYNKWRDLIVAVVSHFVERYGVEEVRTWPFEVWNEPNLVNFWKDADKEEYFKLYEITARAVKSVDPYLQVGGPAICGGSDEWITDFLHFCAEREVPVDFVSRHAYTSKAPHKKTFEYYYQELEPPEDMLEQFKTVRALIRQSPFPHLPLHITEYNTSYSPINPIHDTALNAAYIARILSEGGEYVDSFSYWTFSDVFEEMDVPKALFHGGFGLVALHSIPKPTFHTFMFFNALGDEVLYRDAEMIVTRRKDGSIAAVIWNLVMEKGGGFTKEVQLVVPVPFSSIAFIKRQTVNEQYGNPWRVWKQMGRPRFPNRQAVETLRQVAQPHVMTEQRKATDGMIHLSIILTKNEVTLIEIEQVRDETSTYIGLDDSEMTSYSSSE</sequence>
<keyword evidence="2" id="KW-0378">Hydrolase</keyword>
<name>A0ABY9Q715_GEOTD</name>
<evidence type="ECO:0000256" key="1">
    <source>
        <dbReference type="ARBA" id="ARBA00008875"/>
    </source>
</evidence>
<reference evidence="5 6" key="1">
    <citation type="submission" date="2023-08" db="EMBL/GenBank/DDBJ databases">
        <title>Complete genome sequence of Geobacillus thermodenitrificans K1041, a genetically tractable strain representative of the genus Geobacillus.</title>
        <authorList>
            <person name="Kani S."/>
            <person name="Suzuki H."/>
        </authorList>
    </citation>
    <scope>NUCLEOTIDE SEQUENCE [LARGE SCALE GENOMIC DNA]</scope>
    <source>
        <strain evidence="5 6">K1041</strain>
    </source>
</reference>
<dbReference type="Gene3D" id="2.60.40.1500">
    <property type="entry name" value="Glycosyl hydrolase domain, family 39"/>
    <property type="match status" value="1"/>
</dbReference>
<dbReference type="InterPro" id="IPR051923">
    <property type="entry name" value="Glycosyl_Hydrolase_39"/>
</dbReference>
<feature type="domain" description="Glycosyl hydrolases family 39 N-terminal catalytic" evidence="4">
    <location>
        <begin position="6"/>
        <end position="463"/>
    </location>
</feature>
<organism evidence="5 6">
    <name type="scientific">Geobacillus thermodenitrificans</name>
    <dbReference type="NCBI Taxonomy" id="33940"/>
    <lineage>
        <taxon>Bacteria</taxon>
        <taxon>Bacillati</taxon>
        <taxon>Bacillota</taxon>
        <taxon>Bacilli</taxon>
        <taxon>Bacillales</taxon>
        <taxon>Anoxybacillaceae</taxon>
        <taxon>Geobacillus</taxon>
    </lineage>
</organism>
<dbReference type="InterPro" id="IPR049166">
    <property type="entry name" value="GH39_cat"/>
</dbReference>